<evidence type="ECO:0000256" key="9">
    <source>
        <dbReference type="PROSITE-ProRule" id="PRU01211"/>
    </source>
</evidence>
<dbReference type="EC" id="3.4.24.-" evidence="10"/>
<feature type="binding site" evidence="9">
    <location>
        <position position="62"/>
    </location>
    <ligand>
        <name>Zn(2+)</name>
        <dbReference type="ChEBI" id="CHEBI:29105"/>
        <note>catalytic</note>
    </ligand>
</feature>
<evidence type="ECO:0000259" key="11">
    <source>
        <dbReference type="PROSITE" id="PS51670"/>
    </source>
</evidence>
<dbReference type="FunFam" id="3.40.390.10:FF:000097">
    <property type="entry name" value="Metalloendopeptidase"/>
    <property type="match status" value="1"/>
</dbReference>
<dbReference type="PANTHER" id="PTHR10127">
    <property type="entry name" value="DISCOIDIN, CUB, EGF, LAMININ , AND ZINC METALLOPROTEASE DOMAIN CONTAINING"/>
    <property type="match status" value="1"/>
</dbReference>
<feature type="domain" description="Peptidase M12A" evidence="12">
    <location>
        <begin position="1"/>
        <end position="160"/>
    </location>
</feature>
<evidence type="ECO:0000256" key="3">
    <source>
        <dbReference type="ARBA" id="ARBA00022670"/>
    </source>
</evidence>
<comment type="caution">
    <text evidence="8">Lacks conserved residue(s) required for the propagation of feature annotation.</text>
</comment>
<feature type="binding site" evidence="9">
    <location>
        <position position="68"/>
    </location>
    <ligand>
        <name>Zn(2+)</name>
        <dbReference type="ChEBI" id="CHEBI:29105"/>
        <note>catalytic</note>
    </ligand>
</feature>
<feature type="non-terminal residue" evidence="13">
    <location>
        <position position="1"/>
    </location>
</feature>
<dbReference type="PANTHER" id="PTHR10127:SF780">
    <property type="entry name" value="METALLOENDOPEPTIDASE"/>
    <property type="match status" value="1"/>
</dbReference>
<dbReference type="SMART" id="SM00235">
    <property type="entry name" value="ZnMc"/>
    <property type="match status" value="1"/>
</dbReference>
<dbReference type="InParanoid" id="A7RFI2"/>
<keyword evidence="5 9" id="KW-0378">Hydrolase</keyword>
<dbReference type="PROSITE" id="PS51670">
    <property type="entry name" value="SHKT"/>
    <property type="match status" value="1"/>
</dbReference>
<keyword evidence="4 9" id="KW-0479">Metal-binding</keyword>
<keyword evidence="6 9" id="KW-0862">Zinc</keyword>
<sequence>MGNWTTYVPCIKFVERQTQVDYISFFNGIGCYSDVGRIGRKQTISIGTGCDVMGIAAHEIGHALGFWHEQSRPDRDNYVRILWDNIETGREDDFKKILGGAIDSRGVDYDFDSLMHYGPTTFAKSQGLNTIVKLDNTTEFGQRTNLSDGDTLQARLMYCNVIKAKGRCFLCSPDCNLTNAYTTCPGWKEQGYCEENSQYYDFMLNNCQRSC</sequence>
<comment type="function">
    <text evidence="1">Metalloprotease.</text>
</comment>
<feature type="binding site" evidence="9">
    <location>
        <position position="58"/>
    </location>
    <ligand>
        <name>Zn(2+)</name>
        <dbReference type="ChEBI" id="CHEBI:29105"/>
        <note>catalytic</note>
    </ligand>
</feature>
<evidence type="ECO:0000256" key="4">
    <source>
        <dbReference type="ARBA" id="ARBA00022723"/>
    </source>
</evidence>
<dbReference type="GO" id="GO:0006508">
    <property type="term" value="P:proteolysis"/>
    <property type="evidence" value="ECO:0007669"/>
    <property type="project" value="UniProtKB-KW"/>
</dbReference>
<dbReference type="Pfam" id="PF01400">
    <property type="entry name" value="Astacin"/>
    <property type="match status" value="1"/>
</dbReference>
<keyword evidence="7 9" id="KW-0482">Metalloprotease</keyword>
<dbReference type="HOGENOM" id="CLU_017286_4_0_1"/>
<gene>
    <name evidence="13" type="ORF">NEMVEDRAFT_v1g79650</name>
</gene>
<keyword evidence="14" id="KW-1185">Reference proteome</keyword>
<dbReference type="PRINTS" id="PR00480">
    <property type="entry name" value="ASTACIN"/>
</dbReference>
<dbReference type="GO" id="GO:0004222">
    <property type="term" value="F:metalloendopeptidase activity"/>
    <property type="evidence" value="ECO:0000318"/>
    <property type="project" value="GO_Central"/>
</dbReference>
<dbReference type="InterPro" id="IPR001506">
    <property type="entry name" value="Peptidase_M12A"/>
</dbReference>
<evidence type="ECO:0000256" key="5">
    <source>
        <dbReference type="ARBA" id="ARBA00022801"/>
    </source>
</evidence>
<dbReference type="Proteomes" id="UP000001593">
    <property type="component" value="Unassembled WGS sequence"/>
</dbReference>
<evidence type="ECO:0000256" key="1">
    <source>
        <dbReference type="ARBA" id="ARBA00002657"/>
    </source>
</evidence>
<dbReference type="eggNOG" id="KOG3714">
    <property type="taxonomic scope" value="Eukaryota"/>
</dbReference>
<evidence type="ECO:0000259" key="12">
    <source>
        <dbReference type="PROSITE" id="PS51864"/>
    </source>
</evidence>
<dbReference type="InterPro" id="IPR034035">
    <property type="entry name" value="Astacin-like_dom"/>
</dbReference>
<dbReference type="InterPro" id="IPR006026">
    <property type="entry name" value="Peptidase_Metallo"/>
</dbReference>
<dbReference type="EMBL" id="DS469508">
    <property type="protein sequence ID" value="EDO49726.1"/>
    <property type="molecule type" value="Genomic_DNA"/>
</dbReference>
<dbReference type="GO" id="GO:0008270">
    <property type="term" value="F:zinc ion binding"/>
    <property type="evidence" value="ECO:0007669"/>
    <property type="project" value="UniProtKB-UniRule"/>
</dbReference>
<organism evidence="13 14">
    <name type="scientific">Nematostella vectensis</name>
    <name type="common">Starlet sea anemone</name>
    <dbReference type="NCBI Taxonomy" id="45351"/>
    <lineage>
        <taxon>Eukaryota</taxon>
        <taxon>Metazoa</taxon>
        <taxon>Cnidaria</taxon>
        <taxon>Anthozoa</taxon>
        <taxon>Hexacorallia</taxon>
        <taxon>Actiniaria</taxon>
        <taxon>Edwardsiidae</taxon>
        <taxon>Nematostella</taxon>
    </lineage>
</organism>
<name>A7RFI2_NEMVE</name>
<feature type="active site" evidence="9">
    <location>
        <position position="59"/>
    </location>
</feature>
<evidence type="ECO:0000256" key="8">
    <source>
        <dbReference type="PROSITE-ProRule" id="PRU01005"/>
    </source>
</evidence>
<proteinExistence type="predicted"/>
<evidence type="ECO:0000256" key="7">
    <source>
        <dbReference type="ARBA" id="ARBA00023049"/>
    </source>
</evidence>
<dbReference type="InterPro" id="IPR024079">
    <property type="entry name" value="MetalloPept_cat_dom_sf"/>
</dbReference>
<evidence type="ECO:0000313" key="14">
    <source>
        <dbReference type="Proteomes" id="UP000001593"/>
    </source>
</evidence>
<keyword evidence="3 9" id="KW-0645">Protease</keyword>
<dbReference type="SUPFAM" id="SSF55486">
    <property type="entry name" value="Metalloproteases ('zincins'), catalytic domain"/>
    <property type="match status" value="1"/>
</dbReference>
<evidence type="ECO:0000256" key="6">
    <source>
        <dbReference type="ARBA" id="ARBA00022833"/>
    </source>
</evidence>
<dbReference type="InterPro" id="IPR003582">
    <property type="entry name" value="ShKT_dom"/>
</dbReference>
<dbReference type="AlphaFoldDB" id="A7RFI2"/>
<protein>
    <recommendedName>
        <fullName evidence="10">Metalloendopeptidase</fullName>
        <ecNumber evidence="10">3.4.24.-</ecNumber>
    </recommendedName>
</protein>
<dbReference type="Pfam" id="PF01549">
    <property type="entry name" value="ShK"/>
    <property type="match status" value="1"/>
</dbReference>
<accession>A7RFI2</accession>
<reference evidence="13 14" key="1">
    <citation type="journal article" date="2007" name="Science">
        <title>Sea anemone genome reveals ancestral eumetazoan gene repertoire and genomic organization.</title>
        <authorList>
            <person name="Putnam N.H."/>
            <person name="Srivastava M."/>
            <person name="Hellsten U."/>
            <person name="Dirks B."/>
            <person name="Chapman J."/>
            <person name="Salamov A."/>
            <person name="Terry A."/>
            <person name="Shapiro H."/>
            <person name="Lindquist E."/>
            <person name="Kapitonov V.V."/>
            <person name="Jurka J."/>
            <person name="Genikhovich G."/>
            <person name="Grigoriev I.V."/>
            <person name="Lucas S.M."/>
            <person name="Steele R.E."/>
            <person name="Finnerty J.R."/>
            <person name="Technau U."/>
            <person name="Martindale M.Q."/>
            <person name="Rokhsar D.S."/>
        </authorList>
    </citation>
    <scope>NUCLEOTIDE SEQUENCE [LARGE SCALE GENOMIC DNA]</scope>
    <source>
        <strain evidence="14">CH2 X CH6</strain>
    </source>
</reference>
<feature type="domain" description="ShKT" evidence="11">
    <location>
        <begin position="175"/>
        <end position="211"/>
    </location>
</feature>
<dbReference type="PROSITE" id="PS51864">
    <property type="entry name" value="ASTACIN"/>
    <property type="match status" value="1"/>
</dbReference>
<dbReference type="GO" id="GO:0090729">
    <property type="term" value="F:toxin activity"/>
    <property type="evidence" value="ECO:0007669"/>
    <property type="project" value="UniProtKB-KW"/>
</dbReference>
<dbReference type="CDD" id="cd04280">
    <property type="entry name" value="ZnMc_astacin_like"/>
    <property type="match status" value="1"/>
</dbReference>
<evidence type="ECO:0000313" key="13">
    <source>
        <dbReference type="EMBL" id="EDO49726.1"/>
    </source>
</evidence>
<evidence type="ECO:0000256" key="10">
    <source>
        <dbReference type="RuleBase" id="RU361183"/>
    </source>
</evidence>
<evidence type="ECO:0000256" key="2">
    <source>
        <dbReference type="ARBA" id="ARBA00022656"/>
    </source>
</evidence>
<dbReference type="Gene3D" id="3.40.390.10">
    <property type="entry name" value="Collagenase (Catalytic Domain)"/>
    <property type="match status" value="1"/>
</dbReference>
<keyword evidence="2" id="KW-0800">Toxin</keyword>
<dbReference type="PhylomeDB" id="A7RFI2"/>
<dbReference type="OMA" id="YCEENSQ"/>
<dbReference type="GO" id="GO:0005615">
    <property type="term" value="C:extracellular space"/>
    <property type="evidence" value="ECO:0000318"/>
    <property type="project" value="GO_Central"/>
</dbReference>
<comment type="cofactor">
    <cofactor evidence="9 10">
        <name>Zn(2+)</name>
        <dbReference type="ChEBI" id="CHEBI:29105"/>
    </cofactor>
    <text evidence="9 10">Binds 1 zinc ion per subunit.</text>
</comment>